<dbReference type="Gene3D" id="3.40.630.30">
    <property type="match status" value="1"/>
</dbReference>
<dbReference type="RefSeq" id="WP_210089444.1">
    <property type="nucleotide sequence ID" value="NZ_JAGGKG010000010.1"/>
</dbReference>
<dbReference type="SUPFAM" id="SSF55729">
    <property type="entry name" value="Acyl-CoA N-acyltransferases (Nat)"/>
    <property type="match status" value="1"/>
</dbReference>
<dbReference type="EMBL" id="JAGGKG010000010">
    <property type="protein sequence ID" value="MBP1905829.1"/>
    <property type="molecule type" value="Genomic_DNA"/>
</dbReference>
<dbReference type="PROSITE" id="PS51186">
    <property type="entry name" value="GNAT"/>
    <property type="match status" value="1"/>
</dbReference>
<protein>
    <submittedName>
        <fullName evidence="2">N-acetylglutamate synthase-like GNAT family acetyltransferase</fullName>
    </submittedName>
</protein>
<name>A0ABS4FTE4_9BACL</name>
<keyword evidence="3" id="KW-1185">Reference proteome</keyword>
<feature type="domain" description="N-acetyltransferase" evidence="1">
    <location>
        <begin position="3"/>
        <end position="140"/>
    </location>
</feature>
<comment type="caution">
    <text evidence="2">The sequence shown here is derived from an EMBL/GenBank/DDBJ whole genome shotgun (WGS) entry which is preliminary data.</text>
</comment>
<accession>A0ABS4FTE4</accession>
<evidence type="ECO:0000313" key="3">
    <source>
        <dbReference type="Proteomes" id="UP001519272"/>
    </source>
</evidence>
<gene>
    <name evidence="2" type="ORF">J2Z32_002477</name>
</gene>
<sequence>MLVNVSSKVEEASIKELLEYAVFADPDALQKVMKQYAEDDCILYALEDQEEYVALIGVTSAKDGIMELKHLVVRPDERMKGYGRGIIVELLLEEKPAVLEAITDDTTVDFFRNLGFQIIDFIDESGREYYKCIYDAENEED</sequence>
<reference evidence="2 3" key="1">
    <citation type="submission" date="2021-03" db="EMBL/GenBank/DDBJ databases">
        <title>Genomic Encyclopedia of Type Strains, Phase IV (KMG-IV): sequencing the most valuable type-strain genomes for metagenomic binning, comparative biology and taxonomic classification.</title>
        <authorList>
            <person name="Goeker M."/>
        </authorList>
    </citation>
    <scope>NUCLEOTIDE SEQUENCE [LARGE SCALE GENOMIC DNA]</scope>
    <source>
        <strain evidence="2 3">DSM 14349</strain>
    </source>
</reference>
<dbReference type="InterPro" id="IPR000182">
    <property type="entry name" value="GNAT_dom"/>
</dbReference>
<dbReference type="InterPro" id="IPR016181">
    <property type="entry name" value="Acyl_CoA_acyltransferase"/>
</dbReference>
<dbReference type="Pfam" id="PF13673">
    <property type="entry name" value="Acetyltransf_10"/>
    <property type="match status" value="1"/>
</dbReference>
<evidence type="ECO:0000259" key="1">
    <source>
        <dbReference type="PROSITE" id="PS51186"/>
    </source>
</evidence>
<proteinExistence type="predicted"/>
<evidence type="ECO:0000313" key="2">
    <source>
        <dbReference type="EMBL" id="MBP1905829.1"/>
    </source>
</evidence>
<dbReference type="Proteomes" id="UP001519272">
    <property type="component" value="Unassembled WGS sequence"/>
</dbReference>
<organism evidence="2 3">
    <name type="scientific">Paenibacillus turicensis</name>
    <dbReference type="NCBI Taxonomy" id="160487"/>
    <lineage>
        <taxon>Bacteria</taxon>
        <taxon>Bacillati</taxon>
        <taxon>Bacillota</taxon>
        <taxon>Bacilli</taxon>
        <taxon>Bacillales</taxon>
        <taxon>Paenibacillaceae</taxon>
        <taxon>Paenibacillus</taxon>
    </lineage>
</organism>